<sequence>MKGDRAMKRIALSILALAIVVAACGGGSKIADLTPVPNSEILKRAPDWFTDVPEDPNNLFAAATATSTDMQLAINKAQTEGRNQLAQQMEVNFNGLQKRFQEEVGVGDGSEYLDQFTLAYKSVVSTVMHGSRISKQDLQQERQIWRSYVLIEMPIGAANEQLMAKVKANQNLYSRFRATEAFKELDSEIEKFEQWKRNQGNY</sequence>
<reference evidence="1" key="1">
    <citation type="submission" date="2018-05" db="EMBL/GenBank/DDBJ databases">
        <authorList>
            <person name="Lanie J.A."/>
            <person name="Ng W.-L."/>
            <person name="Kazmierczak K.M."/>
            <person name="Andrzejewski T.M."/>
            <person name="Davidsen T.M."/>
            <person name="Wayne K.J."/>
            <person name="Tettelin H."/>
            <person name="Glass J.I."/>
            <person name="Rusch D."/>
            <person name="Podicherti R."/>
            <person name="Tsui H.-C.T."/>
            <person name="Winkler M.E."/>
        </authorList>
    </citation>
    <scope>NUCLEOTIDE SEQUENCE</scope>
</reference>
<dbReference type="EMBL" id="UINC01076232">
    <property type="protein sequence ID" value="SVC15205.1"/>
    <property type="molecule type" value="Genomic_DNA"/>
</dbReference>
<evidence type="ECO:0000313" key="1">
    <source>
        <dbReference type="EMBL" id="SVC15205.1"/>
    </source>
</evidence>
<accession>A0A382JU68</accession>
<protein>
    <recommendedName>
        <fullName evidence="2">LPP20 lipoprotein</fullName>
    </recommendedName>
</protein>
<gene>
    <name evidence="1" type="ORF">METZ01_LOCUS268059</name>
</gene>
<dbReference type="PROSITE" id="PS51257">
    <property type="entry name" value="PROKAR_LIPOPROTEIN"/>
    <property type="match status" value="1"/>
</dbReference>
<organism evidence="1">
    <name type="scientific">marine metagenome</name>
    <dbReference type="NCBI Taxonomy" id="408172"/>
    <lineage>
        <taxon>unclassified sequences</taxon>
        <taxon>metagenomes</taxon>
        <taxon>ecological metagenomes</taxon>
    </lineage>
</organism>
<dbReference type="AlphaFoldDB" id="A0A382JU68"/>
<proteinExistence type="predicted"/>
<evidence type="ECO:0008006" key="2">
    <source>
        <dbReference type="Google" id="ProtNLM"/>
    </source>
</evidence>
<name>A0A382JU68_9ZZZZ</name>